<name>A0ABQ8A057_BRANA</name>
<dbReference type="EMBL" id="JAGKQM010000014">
    <property type="protein sequence ID" value="KAH0885608.1"/>
    <property type="molecule type" value="Genomic_DNA"/>
</dbReference>
<evidence type="ECO:0000313" key="1">
    <source>
        <dbReference type="EMBL" id="KAH0885608.1"/>
    </source>
</evidence>
<reference evidence="1 2" key="1">
    <citation type="submission" date="2021-05" db="EMBL/GenBank/DDBJ databases">
        <title>Genome Assembly of Synthetic Allotetraploid Brassica napus Reveals Homoeologous Exchanges between Subgenomes.</title>
        <authorList>
            <person name="Davis J.T."/>
        </authorList>
    </citation>
    <scope>NUCLEOTIDE SEQUENCE [LARGE SCALE GENOMIC DNA]</scope>
    <source>
        <strain evidence="2">cv. Da-Ae</strain>
        <tissue evidence="1">Seedling</tissue>
    </source>
</reference>
<dbReference type="Proteomes" id="UP000824890">
    <property type="component" value="Unassembled WGS sequence"/>
</dbReference>
<accession>A0ABQ8A057</accession>
<evidence type="ECO:0000313" key="2">
    <source>
        <dbReference type="Proteomes" id="UP000824890"/>
    </source>
</evidence>
<gene>
    <name evidence="1" type="ORF">HID58_061704</name>
</gene>
<sequence length="46" mass="5455">MEELQLELKWGNKYSVYTFLYTSVELPYYVYFDSLKGSNKPSPGLR</sequence>
<keyword evidence="2" id="KW-1185">Reference proteome</keyword>
<proteinExistence type="predicted"/>
<protein>
    <submittedName>
        <fullName evidence="1">Uncharacterized protein</fullName>
    </submittedName>
</protein>
<organism evidence="1 2">
    <name type="scientific">Brassica napus</name>
    <name type="common">Rape</name>
    <dbReference type="NCBI Taxonomy" id="3708"/>
    <lineage>
        <taxon>Eukaryota</taxon>
        <taxon>Viridiplantae</taxon>
        <taxon>Streptophyta</taxon>
        <taxon>Embryophyta</taxon>
        <taxon>Tracheophyta</taxon>
        <taxon>Spermatophyta</taxon>
        <taxon>Magnoliopsida</taxon>
        <taxon>eudicotyledons</taxon>
        <taxon>Gunneridae</taxon>
        <taxon>Pentapetalae</taxon>
        <taxon>rosids</taxon>
        <taxon>malvids</taxon>
        <taxon>Brassicales</taxon>
        <taxon>Brassicaceae</taxon>
        <taxon>Brassiceae</taxon>
        <taxon>Brassica</taxon>
    </lineage>
</organism>
<comment type="caution">
    <text evidence="1">The sequence shown here is derived from an EMBL/GenBank/DDBJ whole genome shotgun (WGS) entry which is preliminary data.</text>
</comment>